<proteinExistence type="predicted"/>
<protein>
    <submittedName>
        <fullName evidence="2">Uncharacterized protein</fullName>
    </submittedName>
</protein>
<sequence>MFSVPKPASPSNVDDSNQASVAAAAANFLLPNFPMTTSTFNPFMTLGLPLSSLPFPATLPQPTYLPPPPSYTETMRLLEIARLAANTSQVSLVDKDEIRRDTTSQSPPINVEDDDEDQPLDLSFKSPNSESEASTSNYRASVIRTGLSPSPRNCDIKRSASSVSHRVTPETDVSEHFRRSLSGKWPRRPTNHGHYSLPQSSYHLSTQSITNNMNNGTFLSRQDISRSNSPFTSNQITKRLSFSSVPRNCASPQIRRVASTPKRSQIIVCGDDTSQVETHFRRALGEENYEKFCVADSQKQK</sequence>
<reference evidence="2" key="1">
    <citation type="submission" date="2022-11" db="UniProtKB">
        <authorList>
            <consortium name="WormBaseParasite"/>
        </authorList>
    </citation>
    <scope>IDENTIFICATION</scope>
</reference>
<accession>A0AC34QVY5</accession>
<evidence type="ECO:0000313" key="2">
    <source>
        <dbReference type="WBParaSite" id="JU765_v2.g19790.t1"/>
    </source>
</evidence>
<name>A0AC34QVY5_9BILA</name>
<evidence type="ECO:0000313" key="1">
    <source>
        <dbReference type="Proteomes" id="UP000887576"/>
    </source>
</evidence>
<dbReference type="WBParaSite" id="JU765_v2.g19790.t1">
    <property type="protein sequence ID" value="JU765_v2.g19790.t1"/>
    <property type="gene ID" value="JU765_v2.g19790"/>
</dbReference>
<dbReference type="Proteomes" id="UP000887576">
    <property type="component" value="Unplaced"/>
</dbReference>
<organism evidence="1 2">
    <name type="scientific">Panagrolaimus sp. JU765</name>
    <dbReference type="NCBI Taxonomy" id="591449"/>
    <lineage>
        <taxon>Eukaryota</taxon>
        <taxon>Metazoa</taxon>
        <taxon>Ecdysozoa</taxon>
        <taxon>Nematoda</taxon>
        <taxon>Chromadorea</taxon>
        <taxon>Rhabditida</taxon>
        <taxon>Tylenchina</taxon>
        <taxon>Panagrolaimomorpha</taxon>
        <taxon>Panagrolaimoidea</taxon>
        <taxon>Panagrolaimidae</taxon>
        <taxon>Panagrolaimus</taxon>
    </lineage>
</organism>